<dbReference type="InterPro" id="IPR036249">
    <property type="entry name" value="Thioredoxin-like_sf"/>
</dbReference>
<comment type="caution">
    <text evidence="6">The sequence shown here is derived from an EMBL/GenBank/DDBJ whole genome shotgun (WGS) entry which is preliminary data.</text>
</comment>
<evidence type="ECO:0000313" key="7">
    <source>
        <dbReference type="Proteomes" id="UP001596391"/>
    </source>
</evidence>
<proteinExistence type="predicted"/>
<feature type="domain" description="Thioredoxin" evidence="5">
    <location>
        <begin position="4"/>
        <end position="141"/>
    </location>
</feature>
<dbReference type="InterPro" id="IPR050553">
    <property type="entry name" value="Thioredoxin_ResA/DsbE_sf"/>
</dbReference>
<reference evidence="7" key="1">
    <citation type="journal article" date="2019" name="Int. J. Syst. Evol. Microbiol.">
        <title>The Global Catalogue of Microorganisms (GCM) 10K type strain sequencing project: providing services to taxonomists for standard genome sequencing and annotation.</title>
        <authorList>
            <consortium name="The Broad Institute Genomics Platform"/>
            <consortium name="The Broad Institute Genome Sequencing Center for Infectious Disease"/>
            <person name="Wu L."/>
            <person name="Ma J."/>
        </authorList>
    </citation>
    <scope>NUCLEOTIDE SEQUENCE [LARGE SCALE GENOMIC DNA]</scope>
    <source>
        <strain evidence="7">CGMCC 1.16026</strain>
    </source>
</reference>
<keyword evidence="2" id="KW-0201">Cytochrome c-type biogenesis</keyword>
<protein>
    <submittedName>
        <fullName evidence="6">TlpA family protein disulfide reductase</fullName>
    </submittedName>
</protein>
<dbReference type="Pfam" id="PF00578">
    <property type="entry name" value="AhpC-TSA"/>
    <property type="match status" value="1"/>
</dbReference>
<dbReference type="Proteomes" id="UP001596391">
    <property type="component" value="Unassembled WGS sequence"/>
</dbReference>
<evidence type="ECO:0000313" key="6">
    <source>
        <dbReference type="EMBL" id="MFC6644785.1"/>
    </source>
</evidence>
<dbReference type="RefSeq" id="WP_390234016.1">
    <property type="nucleotide sequence ID" value="NZ_JBHSWI010000001.1"/>
</dbReference>
<dbReference type="EMBL" id="JBHSWI010000001">
    <property type="protein sequence ID" value="MFC6644785.1"/>
    <property type="molecule type" value="Genomic_DNA"/>
</dbReference>
<gene>
    <name evidence="6" type="ORF">ACFQBQ_04090</name>
</gene>
<keyword evidence="4" id="KW-0676">Redox-active center</keyword>
<dbReference type="PROSITE" id="PS51352">
    <property type="entry name" value="THIOREDOXIN_2"/>
    <property type="match status" value="1"/>
</dbReference>
<keyword evidence="7" id="KW-1185">Reference proteome</keyword>
<name>A0ABW1Z5E5_9BACT</name>
<dbReference type="Gene3D" id="3.40.30.10">
    <property type="entry name" value="Glutaredoxin"/>
    <property type="match status" value="1"/>
</dbReference>
<evidence type="ECO:0000256" key="2">
    <source>
        <dbReference type="ARBA" id="ARBA00022748"/>
    </source>
</evidence>
<evidence type="ECO:0000259" key="5">
    <source>
        <dbReference type="PROSITE" id="PS51352"/>
    </source>
</evidence>
<dbReference type="CDD" id="cd02966">
    <property type="entry name" value="TlpA_like_family"/>
    <property type="match status" value="1"/>
</dbReference>
<dbReference type="SUPFAM" id="SSF52833">
    <property type="entry name" value="Thioredoxin-like"/>
    <property type="match status" value="1"/>
</dbReference>
<dbReference type="PANTHER" id="PTHR42852:SF6">
    <property type="entry name" value="THIOL:DISULFIDE INTERCHANGE PROTEIN DSBE"/>
    <property type="match status" value="1"/>
</dbReference>
<dbReference type="InterPro" id="IPR000866">
    <property type="entry name" value="AhpC/TSA"/>
</dbReference>
<keyword evidence="3" id="KW-1015">Disulfide bond</keyword>
<organism evidence="6 7">
    <name type="scientific">Granulicella cerasi</name>
    <dbReference type="NCBI Taxonomy" id="741063"/>
    <lineage>
        <taxon>Bacteria</taxon>
        <taxon>Pseudomonadati</taxon>
        <taxon>Acidobacteriota</taxon>
        <taxon>Terriglobia</taxon>
        <taxon>Terriglobales</taxon>
        <taxon>Acidobacteriaceae</taxon>
        <taxon>Granulicella</taxon>
    </lineage>
</organism>
<accession>A0ABW1Z5E5</accession>
<comment type="subcellular location">
    <subcellularLocation>
        <location evidence="1">Cell envelope</location>
    </subcellularLocation>
</comment>
<dbReference type="InterPro" id="IPR017937">
    <property type="entry name" value="Thioredoxin_CS"/>
</dbReference>
<evidence type="ECO:0000256" key="1">
    <source>
        <dbReference type="ARBA" id="ARBA00004196"/>
    </source>
</evidence>
<dbReference type="PANTHER" id="PTHR42852">
    <property type="entry name" value="THIOL:DISULFIDE INTERCHANGE PROTEIN DSBE"/>
    <property type="match status" value="1"/>
</dbReference>
<dbReference type="PROSITE" id="PS00194">
    <property type="entry name" value="THIOREDOXIN_1"/>
    <property type="match status" value="1"/>
</dbReference>
<evidence type="ECO:0000256" key="4">
    <source>
        <dbReference type="ARBA" id="ARBA00023284"/>
    </source>
</evidence>
<sequence>MRPEQLGTTAPNFSITNGSKSINSQQLRGKLVLLNFWASWCAPCLEELPSLEDLHHQMPQVELVGISIDSDSSAYEYFLKLHHVDFTTYIDQEQRVNAQFGTFRPPESYVIDQNGVIRRKFIGPQTWNSPEIVDYLKKLSAAR</sequence>
<dbReference type="InterPro" id="IPR013766">
    <property type="entry name" value="Thioredoxin_domain"/>
</dbReference>
<evidence type="ECO:0000256" key="3">
    <source>
        <dbReference type="ARBA" id="ARBA00023157"/>
    </source>
</evidence>